<dbReference type="SUPFAM" id="SSF89550">
    <property type="entry name" value="PHP domain-like"/>
    <property type="match status" value="1"/>
</dbReference>
<dbReference type="FunFam" id="3.20.20.140:FF:000044">
    <property type="entry name" value="Polymerase/histidinol phosphatase-like protein"/>
    <property type="match status" value="1"/>
</dbReference>
<accession>A0A2I0HIL6</accession>
<evidence type="ECO:0000313" key="7">
    <source>
        <dbReference type="EMBL" id="PKI31176.1"/>
    </source>
</evidence>
<proteinExistence type="inferred from homology"/>
<feature type="region of interest" description="Disordered" evidence="6">
    <location>
        <begin position="582"/>
        <end position="603"/>
    </location>
</feature>
<dbReference type="GO" id="GO:0016787">
    <property type="term" value="F:hydrolase activity"/>
    <property type="evidence" value="ECO:0007669"/>
    <property type="project" value="UniProtKB-KW"/>
</dbReference>
<dbReference type="PANTHER" id="PTHR13031">
    <property type="entry name" value="RIBONUCLEASE P SUBUNIT P30"/>
    <property type="match status" value="1"/>
</dbReference>
<dbReference type="InterPro" id="IPR016195">
    <property type="entry name" value="Pol/histidinol_Pase-like"/>
</dbReference>
<dbReference type="Gene3D" id="3.20.20.140">
    <property type="entry name" value="Metal-dependent hydrolases"/>
    <property type="match status" value="1"/>
</dbReference>
<evidence type="ECO:0000256" key="4">
    <source>
        <dbReference type="ARBA" id="ARBA00022801"/>
    </source>
</evidence>
<keyword evidence="8" id="KW-1185">Reference proteome</keyword>
<evidence type="ECO:0000256" key="5">
    <source>
        <dbReference type="ARBA" id="ARBA00023242"/>
    </source>
</evidence>
<keyword evidence="3" id="KW-0819">tRNA processing</keyword>
<feature type="region of interest" description="Disordered" evidence="6">
    <location>
        <begin position="462"/>
        <end position="493"/>
    </location>
</feature>
<evidence type="ECO:0000256" key="2">
    <source>
        <dbReference type="ARBA" id="ARBA00007331"/>
    </source>
</evidence>
<organism evidence="7 8">
    <name type="scientific">Punica granatum</name>
    <name type="common">Pomegranate</name>
    <dbReference type="NCBI Taxonomy" id="22663"/>
    <lineage>
        <taxon>Eukaryota</taxon>
        <taxon>Viridiplantae</taxon>
        <taxon>Streptophyta</taxon>
        <taxon>Embryophyta</taxon>
        <taxon>Tracheophyta</taxon>
        <taxon>Spermatophyta</taxon>
        <taxon>Magnoliopsida</taxon>
        <taxon>eudicotyledons</taxon>
        <taxon>Gunneridae</taxon>
        <taxon>Pentapetalae</taxon>
        <taxon>rosids</taxon>
        <taxon>malvids</taxon>
        <taxon>Myrtales</taxon>
        <taxon>Lythraceae</taxon>
        <taxon>Punica</taxon>
    </lineage>
</organism>
<keyword evidence="5" id="KW-0539">Nucleus</keyword>
<feature type="compositionally biased region" description="Polar residues" evidence="6">
    <location>
        <begin position="583"/>
        <end position="593"/>
    </location>
</feature>
<protein>
    <submittedName>
        <fullName evidence="7">Uncharacterized protein</fullName>
    </submittedName>
</protein>
<dbReference type="InterPro" id="IPR002738">
    <property type="entry name" value="RNase_P_p30"/>
</dbReference>
<reference evidence="7 8" key="1">
    <citation type="submission" date="2017-11" db="EMBL/GenBank/DDBJ databases">
        <title>De-novo sequencing of pomegranate (Punica granatum L.) genome.</title>
        <authorList>
            <person name="Akparov Z."/>
            <person name="Amiraslanov A."/>
            <person name="Hajiyeva S."/>
            <person name="Abbasov M."/>
            <person name="Kaur K."/>
            <person name="Hamwieh A."/>
            <person name="Solovyev V."/>
            <person name="Salamov A."/>
            <person name="Braich B."/>
            <person name="Kosarev P."/>
            <person name="Mahmoud A."/>
            <person name="Hajiyev E."/>
            <person name="Babayeva S."/>
            <person name="Izzatullayeva V."/>
            <person name="Mammadov A."/>
            <person name="Mammadov A."/>
            <person name="Sharifova S."/>
            <person name="Ojaghi J."/>
            <person name="Eynullazada K."/>
            <person name="Bayramov B."/>
            <person name="Abdulazimova A."/>
            <person name="Shahmuradov I."/>
        </authorList>
    </citation>
    <scope>NUCLEOTIDE SEQUENCE [LARGE SCALE GENOMIC DNA]</scope>
    <source>
        <strain evidence="8">cv. AG2017</strain>
        <tissue evidence="7">Leaf</tissue>
    </source>
</reference>
<name>A0A2I0HIL6_PUNGR</name>
<keyword evidence="4" id="KW-0378">Hydrolase</keyword>
<dbReference type="Proteomes" id="UP000233551">
    <property type="component" value="Unassembled WGS sequence"/>
</dbReference>
<evidence type="ECO:0000256" key="3">
    <source>
        <dbReference type="ARBA" id="ARBA00022694"/>
    </source>
</evidence>
<dbReference type="STRING" id="22663.A0A2I0HIL6"/>
<evidence type="ECO:0000313" key="8">
    <source>
        <dbReference type="Proteomes" id="UP000233551"/>
    </source>
</evidence>
<comment type="similarity">
    <text evidence="2">Belongs to the eukaryotic/archaeal RNase P protein component 3 family.</text>
</comment>
<evidence type="ECO:0000256" key="1">
    <source>
        <dbReference type="ARBA" id="ARBA00004123"/>
    </source>
</evidence>
<comment type="subcellular location">
    <subcellularLocation>
        <location evidence="1">Nucleus</location>
    </subcellularLocation>
</comment>
<evidence type="ECO:0000256" key="6">
    <source>
        <dbReference type="SAM" id="MobiDB-lite"/>
    </source>
</evidence>
<dbReference type="AlphaFoldDB" id="A0A2I0HIL6"/>
<gene>
    <name evidence="7" type="ORF">CRG98_048422</name>
</gene>
<dbReference type="GO" id="GO:0008033">
    <property type="term" value="P:tRNA processing"/>
    <property type="evidence" value="ECO:0007669"/>
    <property type="project" value="UniProtKB-KW"/>
</dbReference>
<comment type="caution">
    <text evidence="7">The sequence shown here is derived from an EMBL/GenBank/DDBJ whole genome shotgun (WGS) entry which is preliminary data.</text>
</comment>
<dbReference type="GO" id="GO:0005655">
    <property type="term" value="C:nucleolar ribonuclease P complex"/>
    <property type="evidence" value="ECO:0007669"/>
    <property type="project" value="TreeGrafter"/>
</dbReference>
<dbReference type="Pfam" id="PF01876">
    <property type="entry name" value="RNase_P_p30"/>
    <property type="match status" value="1"/>
</dbReference>
<sequence>MVWVRKIQTIGQAGLRLVCRPRSSTTRVGSGIFSLTRLQNPTMSKNPHPPGGIDTPSPRATMGFFDLNIPYESSASNKANRIKLATKAMELGYGGIAYNHAMKGVMSERDRCSIPLLSLSSLLKAAPSLSLSVSHHRDLLGVPRSSPFHQYTRLTVLADSLAQAQALNSGNHVLKSYDLVAVRPLNQTAFDYACEKSEVDIIAIDFSEYLPFRVKKPMVNAAISRGVYFEITYSRIIADAQVRNQMMSNIKLLVNCTRGKNLIVSSAAASVTEIRGPYDVANFLSLIGLPMERAKPCVSRNCSTLIANSLRKKRFYKETIKVEAIPATEKQDSKELWSLDWDEWDPISSGTGELHLEDLEKSLSASKEESKTVKAIDFVSLMETMPSSGLQVIPEREVASQTTKDEQKTSTHEVSKDLVMETIDAKEYLVEADAITKDCFMAEPSIPSETVDAEDNRIHTEPTKDEFLSLNGSDMPVESEQTDLDGLEPRKLEGDDSDALLRHESSVIDTKMRDVDLHSLVDDINFTNCQINEECTHPDSPIQICEESIREDGLSSGTDGEYQKSEDFGNKDRIALLVDATSPKDTSPISSDVPSDGKAMGRNQTDTSILADRLSAVPYDRMELMSDTVPLRNNDLSRDQMKIAIDSSPMKDKLPLEVGLENQIHRVDDQGASHQIPSLSFSGTTKAGRPLRAVPFPFKRLLGRQIMKKHGHKRRRKV</sequence>
<dbReference type="EMBL" id="PGOL01009147">
    <property type="protein sequence ID" value="PKI31176.1"/>
    <property type="molecule type" value="Genomic_DNA"/>
</dbReference>
<dbReference type="PANTHER" id="PTHR13031:SF0">
    <property type="entry name" value="RIBONUCLEASE P PROTEIN SUBUNIT P30"/>
    <property type="match status" value="1"/>
</dbReference>
<dbReference type="GO" id="GO:0003723">
    <property type="term" value="F:RNA binding"/>
    <property type="evidence" value="ECO:0007669"/>
    <property type="project" value="TreeGrafter"/>
</dbReference>